<reference evidence="7 8" key="1">
    <citation type="submission" date="2019-09" db="EMBL/GenBank/DDBJ databases">
        <title>Pimelobacter sp. isolated from Paulinella.</title>
        <authorList>
            <person name="Jeong S.E."/>
        </authorList>
    </citation>
    <scope>NUCLEOTIDE SEQUENCE [LARGE SCALE GENOMIC DNA]</scope>
    <source>
        <strain evidence="7 8">Pch-N</strain>
    </source>
</reference>
<evidence type="ECO:0000313" key="8">
    <source>
        <dbReference type="Proteomes" id="UP000449906"/>
    </source>
</evidence>
<dbReference type="InterPro" id="IPR000983">
    <property type="entry name" value="Bac_GSPG_pilin"/>
</dbReference>
<protein>
    <submittedName>
        <fullName evidence="7">Prepilin-type N-terminal cleavage/methylation domain-containing protein</fullName>
    </submittedName>
</protein>
<dbReference type="PRINTS" id="PR00813">
    <property type="entry name" value="BCTERIALGSPG"/>
</dbReference>
<accession>A0A7J5DUK2</accession>
<dbReference type="PROSITE" id="PS00409">
    <property type="entry name" value="PROKAR_NTER_METHYL"/>
    <property type="match status" value="1"/>
</dbReference>
<dbReference type="AlphaFoldDB" id="A0A7J5DUK2"/>
<dbReference type="EMBL" id="WBVM01000002">
    <property type="protein sequence ID" value="KAB2809002.1"/>
    <property type="molecule type" value="Genomic_DNA"/>
</dbReference>
<dbReference type="Gene3D" id="3.30.700.10">
    <property type="entry name" value="Glycoprotein, Type 4 Pilin"/>
    <property type="match status" value="1"/>
</dbReference>
<name>A0A7J5DUK2_NOCSI</name>
<sequence length="123" mass="13071">MRRISDRLIEARRDQRGFTLIELLIVIVILGVLAAIVVFSVRGITDRGDTAACKANVKSAQTAVEAYYAQANQYPTAVGQLTTQAPAASPPSYKLLQEAPPAGIITFGGTSADEPTYKSLASC</sequence>
<keyword evidence="5 6" id="KW-0472">Membrane</keyword>
<keyword evidence="3 6" id="KW-0812">Transmembrane</keyword>
<keyword evidence="2" id="KW-0488">Methylation</keyword>
<dbReference type="Proteomes" id="UP000449906">
    <property type="component" value="Unassembled WGS sequence"/>
</dbReference>
<dbReference type="PANTHER" id="PTHR30093">
    <property type="entry name" value="GENERAL SECRETION PATHWAY PROTEIN G"/>
    <property type="match status" value="1"/>
</dbReference>
<dbReference type="PANTHER" id="PTHR30093:SF44">
    <property type="entry name" value="TYPE II SECRETION SYSTEM CORE PROTEIN G"/>
    <property type="match status" value="1"/>
</dbReference>
<dbReference type="Pfam" id="PF07963">
    <property type="entry name" value="N_methyl"/>
    <property type="match status" value="1"/>
</dbReference>
<dbReference type="GO" id="GO:0016020">
    <property type="term" value="C:membrane"/>
    <property type="evidence" value="ECO:0007669"/>
    <property type="project" value="UniProtKB-SubCell"/>
</dbReference>
<proteinExistence type="predicted"/>
<evidence type="ECO:0000313" key="7">
    <source>
        <dbReference type="EMBL" id="KAB2809002.1"/>
    </source>
</evidence>
<dbReference type="InterPro" id="IPR045584">
    <property type="entry name" value="Pilin-like"/>
</dbReference>
<comment type="caution">
    <text evidence="7">The sequence shown here is derived from an EMBL/GenBank/DDBJ whole genome shotgun (WGS) entry which is preliminary data.</text>
</comment>
<dbReference type="RefSeq" id="WP_151581234.1">
    <property type="nucleotide sequence ID" value="NZ_WBVM01000002.1"/>
</dbReference>
<evidence type="ECO:0000256" key="2">
    <source>
        <dbReference type="ARBA" id="ARBA00022481"/>
    </source>
</evidence>
<evidence type="ECO:0000256" key="5">
    <source>
        <dbReference type="ARBA" id="ARBA00023136"/>
    </source>
</evidence>
<feature type="transmembrane region" description="Helical" evidence="6">
    <location>
        <begin position="20"/>
        <end position="41"/>
    </location>
</feature>
<comment type="subcellular location">
    <subcellularLocation>
        <location evidence="1">Membrane</location>
        <topology evidence="1">Single-pass membrane protein</topology>
    </subcellularLocation>
</comment>
<evidence type="ECO:0000256" key="1">
    <source>
        <dbReference type="ARBA" id="ARBA00004167"/>
    </source>
</evidence>
<keyword evidence="4 6" id="KW-1133">Transmembrane helix</keyword>
<evidence type="ECO:0000256" key="3">
    <source>
        <dbReference type="ARBA" id="ARBA00022692"/>
    </source>
</evidence>
<evidence type="ECO:0000256" key="6">
    <source>
        <dbReference type="SAM" id="Phobius"/>
    </source>
</evidence>
<dbReference type="GO" id="GO:0015627">
    <property type="term" value="C:type II protein secretion system complex"/>
    <property type="evidence" value="ECO:0007669"/>
    <property type="project" value="InterPro"/>
</dbReference>
<dbReference type="NCBIfam" id="TIGR02532">
    <property type="entry name" value="IV_pilin_GFxxxE"/>
    <property type="match status" value="1"/>
</dbReference>
<dbReference type="InterPro" id="IPR012902">
    <property type="entry name" value="N_methyl_site"/>
</dbReference>
<gene>
    <name evidence="7" type="ORF">F9L07_18215</name>
</gene>
<organism evidence="7 8">
    <name type="scientific">Nocardioides simplex</name>
    <name type="common">Arthrobacter simplex</name>
    <dbReference type="NCBI Taxonomy" id="2045"/>
    <lineage>
        <taxon>Bacteria</taxon>
        <taxon>Bacillati</taxon>
        <taxon>Actinomycetota</taxon>
        <taxon>Actinomycetes</taxon>
        <taxon>Propionibacteriales</taxon>
        <taxon>Nocardioidaceae</taxon>
        <taxon>Pimelobacter</taxon>
    </lineage>
</organism>
<dbReference type="GO" id="GO:0015628">
    <property type="term" value="P:protein secretion by the type II secretion system"/>
    <property type="evidence" value="ECO:0007669"/>
    <property type="project" value="InterPro"/>
</dbReference>
<evidence type="ECO:0000256" key="4">
    <source>
        <dbReference type="ARBA" id="ARBA00022989"/>
    </source>
</evidence>
<dbReference type="SUPFAM" id="SSF54523">
    <property type="entry name" value="Pili subunits"/>
    <property type="match status" value="1"/>
</dbReference>